<dbReference type="STRING" id="428990.SAMN06295987_10573"/>
<keyword evidence="4" id="KW-1185">Reference proteome</keyword>
<dbReference type="Pfam" id="PF07396">
    <property type="entry name" value="Porin_O_P"/>
    <property type="match status" value="1"/>
</dbReference>
<dbReference type="SUPFAM" id="SSF56935">
    <property type="entry name" value="Porins"/>
    <property type="match status" value="1"/>
</dbReference>
<organism evidence="3 4">
    <name type="scientific">Novosphingobium mathurense</name>
    <dbReference type="NCBI Taxonomy" id="428990"/>
    <lineage>
        <taxon>Bacteria</taxon>
        <taxon>Pseudomonadati</taxon>
        <taxon>Pseudomonadota</taxon>
        <taxon>Alphaproteobacteria</taxon>
        <taxon>Sphingomonadales</taxon>
        <taxon>Sphingomonadaceae</taxon>
        <taxon>Novosphingobium</taxon>
    </lineage>
</organism>
<keyword evidence="2" id="KW-0732">Signal</keyword>
<dbReference type="InterPro" id="IPR010870">
    <property type="entry name" value="Porin_O/P"/>
</dbReference>
<dbReference type="AlphaFoldDB" id="A0A1U6IAQ3"/>
<reference evidence="4" key="1">
    <citation type="submission" date="2017-02" db="EMBL/GenBank/DDBJ databases">
        <authorList>
            <person name="Varghese N."/>
            <person name="Submissions S."/>
        </authorList>
    </citation>
    <scope>NUCLEOTIDE SEQUENCE [LARGE SCALE GENOMIC DNA]</scope>
    <source>
        <strain evidence="4">SM117</strain>
    </source>
</reference>
<dbReference type="Gene3D" id="2.40.160.10">
    <property type="entry name" value="Porin"/>
    <property type="match status" value="1"/>
</dbReference>
<gene>
    <name evidence="3" type="ORF">SAMN06295987_10573</name>
</gene>
<evidence type="ECO:0000313" key="4">
    <source>
        <dbReference type="Proteomes" id="UP000190989"/>
    </source>
</evidence>
<feature type="chain" id="PRO_5012143174" evidence="2">
    <location>
        <begin position="25"/>
        <end position="467"/>
    </location>
</feature>
<name>A0A1U6IAQ3_9SPHN</name>
<protein>
    <submittedName>
        <fullName evidence="3">Phosphate-selective porin OprO and OprP</fullName>
    </submittedName>
</protein>
<dbReference type="EMBL" id="FVZE01000005">
    <property type="protein sequence ID" value="SLK05083.1"/>
    <property type="molecule type" value="Genomic_DNA"/>
</dbReference>
<proteinExistence type="predicted"/>
<keyword evidence="1" id="KW-0175">Coiled coil</keyword>
<evidence type="ECO:0000256" key="1">
    <source>
        <dbReference type="SAM" id="Coils"/>
    </source>
</evidence>
<evidence type="ECO:0000313" key="3">
    <source>
        <dbReference type="EMBL" id="SLK05083.1"/>
    </source>
</evidence>
<sequence length="467" mass="50128">MRKFQAISALAVAVSAGWALPAQAQVANSAAVLEELKAMRAKMEAMAQRIDSLESELAQANAKVEVASQSAQAASATAISAKETAQKAIPVKVDWKGAPKFSNDKGWSFKPRGRIQLDVGGIDAPSGLSRNANASLGTSTELRRAWLGVEGTMPGGLGYRFEADLTNSSLALADAYISYKANRNLTFVLGNQRPFTGLEDMTAVLNTTFMERSAFSQAFGFERRIGLAANYKTKDVLVEAGVFSDDTASLSTDTNRNWSVNGRVVFMPKLGNGSLHLGASAQYHDFAGSVASTRYRTRPFLHATSVRFVDTGTIAATGERRYGVEAAYMTGPFHAVAEGNMIRAARPGMSDPTFKGGYAEVGYVITGEKAPYKDGVFDRLRPAKGIDVGGIGAIQVNLRYDHLDLNDAEIVGGRQETAGVSVVWAATNYLRFVANYGHLWLRDAAITADGDDRYGVDAMGMRAQIDF</sequence>
<dbReference type="InterPro" id="IPR023614">
    <property type="entry name" value="Porin_dom_sf"/>
</dbReference>
<feature type="signal peptide" evidence="2">
    <location>
        <begin position="1"/>
        <end position="24"/>
    </location>
</feature>
<feature type="coiled-coil region" evidence="1">
    <location>
        <begin position="33"/>
        <end position="70"/>
    </location>
</feature>
<accession>A0A1U6IAQ3</accession>
<dbReference type="Proteomes" id="UP000190989">
    <property type="component" value="Unassembled WGS sequence"/>
</dbReference>
<dbReference type="RefSeq" id="WP_079731057.1">
    <property type="nucleotide sequence ID" value="NZ_FVZE01000005.1"/>
</dbReference>
<evidence type="ECO:0000256" key="2">
    <source>
        <dbReference type="SAM" id="SignalP"/>
    </source>
</evidence>